<name>A0A0G4IYJ7_PLABS</name>
<dbReference type="OMA" id="ANTWLAK"/>
<dbReference type="EMBL" id="CDSF01000100">
    <property type="protein sequence ID" value="CEP00332.1"/>
    <property type="molecule type" value="Genomic_DNA"/>
</dbReference>
<feature type="transmembrane region" description="Helical" evidence="1">
    <location>
        <begin position="9"/>
        <end position="31"/>
    </location>
</feature>
<accession>A0A0G4IYJ7</accession>
<reference evidence="3 5" key="2">
    <citation type="submission" date="2018-03" db="EMBL/GenBank/DDBJ databases">
        <authorList>
            <person name="Fogelqvist J."/>
        </authorList>
    </citation>
    <scope>NUCLEOTIDE SEQUENCE [LARGE SCALE GENOMIC DNA]</scope>
</reference>
<evidence type="ECO:0000313" key="5">
    <source>
        <dbReference type="Proteomes" id="UP000290189"/>
    </source>
</evidence>
<geneLocation type="mitochondrion" evidence="3"/>
<evidence type="ECO:0000256" key="1">
    <source>
        <dbReference type="SAM" id="Phobius"/>
    </source>
</evidence>
<keyword evidence="1" id="KW-0812">Transmembrane</keyword>
<dbReference type="Proteomes" id="UP000039324">
    <property type="component" value="Unassembled WGS sequence"/>
</dbReference>
<evidence type="ECO:0000313" key="3">
    <source>
        <dbReference type="EMBL" id="SPQ95109.1"/>
    </source>
</evidence>
<dbReference type="Proteomes" id="UP000290189">
    <property type="component" value="Unassembled WGS sequence"/>
</dbReference>
<keyword evidence="1" id="KW-0472">Membrane</keyword>
<organism evidence="2 4">
    <name type="scientific">Plasmodiophora brassicae</name>
    <name type="common">Clubroot disease agent</name>
    <dbReference type="NCBI Taxonomy" id="37360"/>
    <lineage>
        <taxon>Eukaryota</taxon>
        <taxon>Sar</taxon>
        <taxon>Rhizaria</taxon>
        <taxon>Endomyxa</taxon>
        <taxon>Phytomyxea</taxon>
        <taxon>Plasmodiophorida</taxon>
        <taxon>Plasmodiophoridae</taxon>
        <taxon>Plasmodiophora</taxon>
    </lineage>
</organism>
<gene>
    <name evidence="2" type="ORF">PBRA_008066</name>
    <name evidence="3" type="ORF">PLBR_LOCUS2324</name>
</gene>
<evidence type="ECO:0000313" key="4">
    <source>
        <dbReference type="Proteomes" id="UP000039324"/>
    </source>
</evidence>
<dbReference type="OrthoDB" id="446027at2759"/>
<sequence length="364" mass="40680">MVRPRGGRLWCPGAAAVLLPVAIVNILFLLYGTSPRALLAPFEADRRLRYGDMLEVSSSTVAFDFAGEFRRQASARPARPHQTRPGDAPRGWSFPFVSGDVFRLASDFIFDETDASDMWTGADVRPCDVVFVKSCRFADFRARIRPDITAPFILVSHNSDASLPGDTPADPLVFRWFAQNLDRPGGRLRPIPIGIENMQWPGGNVTRWIERLSAPIRPWDDRDLLLFVAWSDATNARRREWKRLLANFSTDVVVAGGLSRDEYLAGLGRAKFVASPPGNGVDCHRTWEAVLMGAVPVVLASALDDLHLAGPVVIVDDYADLTEPALRRIRPSSRYTRDVVWANTWLAKVHRAVQQCRDRNMVDF</sequence>
<protein>
    <recommendedName>
        <fullName evidence="6">Exostosin GT47 domain-containing protein</fullName>
    </recommendedName>
</protein>
<keyword evidence="4" id="KW-1185">Reference proteome</keyword>
<keyword evidence="1" id="KW-1133">Transmembrane helix</keyword>
<dbReference type="EMBL" id="OVEO01000003">
    <property type="protein sequence ID" value="SPQ95109.1"/>
    <property type="molecule type" value="Genomic_DNA"/>
</dbReference>
<evidence type="ECO:0008006" key="6">
    <source>
        <dbReference type="Google" id="ProtNLM"/>
    </source>
</evidence>
<dbReference type="AlphaFoldDB" id="A0A0G4IYJ7"/>
<proteinExistence type="predicted"/>
<keyword evidence="3" id="KW-0496">Mitochondrion</keyword>
<evidence type="ECO:0000313" key="2">
    <source>
        <dbReference type="EMBL" id="CEP00332.1"/>
    </source>
</evidence>
<reference evidence="2 4" key="1">
    <citation type="submission" date="2015-02" db="EMBL/GenBank/DDBJ databases">
        <authorList>
            <person name="Chooi Y.-H."/>
        </authorList>
    </citation>
    <scope>NUCLEOTIDE SEQUENCE [LARGE SCALE GENOMIC DNA]</scope>
    <source>
        <strain evidence="2">E3</strain>
    </source>
</reference>